<dbReference type="Proteomes" id="UP000269544">
    <property type="component" value="Chromosome"/>
</dbReference>
<keyword evidence="3" id="KW-1185">Reference proteome</keyword>
<evidence type="ECO:0000313" key="2">
    <source>
        <dbReference type="EMBL" id="VEJ34501.1"/>
    </source>
</evidence>
<dbReference type="PROSITE" id="PS50994">
    <property type="entry name" value="INTEGRASE"/>
    <property type="match status" value="1"/>
</dbReference>
<dbReference type="GO" id="GO:0003676">
    <property type="term" value="F:nucleic acid binding"/>
    <property type="evidence" value="ECO:0007669"/>
    <property type="project" value="InterPro"/>
</dbReference>
<proteinExistence type="predicted"/>
<reference evidence="2 3" key="1">
    <citation type="submission" date="2018-12" db="EMBL/GenBank/DDBJ databases">
        <authorList>
            <consortium name="Pathogen Informatics"/>
        </authorList>
    </citation>
    <scope>NUCLEOTIDE SEQUENCE [LARGE SCALE GENOMIC DNA]</scope>
    <source>
        <strain evidence="2 3">NCTC13079</strain>
    </source>
</reference>
<accession>A0A3S4YJX4</accession>
<dbReference type="InterPro" id="IPR050900">
    <property type="entry name" value="Transposase_IS3/IS150/IS904"/>
</dbReference>
<organism evidence="2 3">
    <name type="scientific">Aedoeadaptatus ivorii</name>
    <dbReference type="NCBI Taxonomy" id="54006"/>
    <lineage>
        <taxon>Bacteria</taxon>
        <taxon>Bacillati</taxon>
        <taxon>Bacillota</taxon>
        <taxon>Tissierellia</taxon>
        <taxon>Tissierellales</taxon>
        <taxon>Peptoniphilaceae</taxon>
        <taxon>Aedoeadaptatus</taxon>
    </lineage>
</organism>
<dbReference type="PANTHER" id="PTHR46889:SF4">
    <property type="entry name" value="TRANSPOSASE INSO FOR INSERTION SEQUENCE ELEMENT IS911B-RELATED"/>
    <property type="match status" value="1"/>
</dbReference>
<dbReference type="InterPro" id="IPR012337">
    <property type="entry name" value="RNaseH-like_sf"/>
</dbReference>
<gene>
    <name evidence="2" type="ORF">NCTC13079_00186</name>
</gene>
<dbReference type="SUPFAM" id="SSF53098">
    <property type="entry name" value="Ribonuclease H-like"/>
    <property type="match status" value="1"/>
</dbReference>
<protein>
    <submittedName>
        <fullName evidence="2">Integrase core domain</fullName>
    </submittedName>
</protein>
<dbReference type="KEGG" id="piv:NCTC13079_00186"/>
<name>A0A3S4YJX4_9FIRM</name>
<sequence>MNGLQAKYGRKKIHNVHTSPHTKRYIQENLYAKLSSQEKKQEIWSTDFTEIKVENKTYYVCGILSIQSKVLVGYAKSSKNNTAVALEALNDALERYEKPYMILTDRGSPFVSKNFHRTLEENGILHSMSRPHRPADNIFIETFWQTMKVEMGKISAFTKNQVDMMFDYYFYYYNHLRPHSSIGYKTPMEEWNARH</sequence>
<dbReference type="InterPro" id="IPR001584">
    <property type="entry name" value="Integrase_cat-core"/>
</dbReference>
<dbReference type="Pfam" id="PF00665">
    <property type="entry name" value="rve"/>
    <property type="match status" value="1"/>
</dbReference>
<evidence type="ECO:0000259" key="1">
    <source>
        <dbReference type="PROSITE" id="PS50994"/>
    </source>
</evidence>
<dbReference type="AlphaFoldDB" id="A0A3S4YJX4"/>
<dbReference type="EMBL" id="LR134523">
    <property type="protein sequence ID" value="VEJ34501.1"/>
    <property type="molecule type" value="Genomic_DNA"/>
</dbReference>
<dbReference type="InterPro" id="IPR036397">
    <property type="entry name" value="RNaseH_sf"/>
</dbReference>
<evidence type="ECO:0000313" key="3">
    <source>
        <dbReference type="Proteomes" id="UP000269544"/>
    </source>
</evidence>
<dbReference type="GO" id="GO:0015074">
    <property type="term" value="P:DNA integration"/>
    <property type="evidence" value="ECO:0007669"/>
    <property type="project" value="InterPro"/>
</dbReference>
<feature type="domain" description="Integrase catalytic" evidence="1">
    <location>
        <begin position="34"/>
        <end position="195"/>
    </location>
</feature>
<dbReference type="Gene3D" id="3.30.420.10">
    <property type="entry name" value="Ribonuclease H-like superfamily/Ribonuclease H"/>
    <property type="match status" value="1"/>
</dbReference>
<dbReference type="PANTHER" id="PTHR46889">
    <property type="entry name" value="TRANSPOSASE INSF FOR INSERTION SEQUENCE IS3B-RELATED"/>
    <property type="match status" value="1"/>
</dbReference>